<dbReference type="KEGG" id="dci:113472556"/>
<dbReference type="RefSeq" id="XP_026688145.1">
    <property type="nucleotide sequence ID" value="XM_026832344.1"/>
</dbReference>
<protein>
    <submittedName>
        <fullName evidence="2">Nck-associated protein 5-like</fullName>
    </submittedName>
</protein>
<reference evidence="2" key="1">
    <citation type="submission" date="2025-08" db="UniProtKB">
        <authorList>
            <consortium name="RefSeq"/>
        </authorList>
    </citation>
    <scope>IDENTIFICATION</scope>
</reference>
<sequence>MDDGFEQVQTALLERLESLEIENCNLRQESDTQRRKYEKCLDDVANQVVRAILSQKGLREEIASLRRKLRDTECANIALSGLLVPDSSRTVLHLGHLHLVPPAPSITALVREGKRA</sequence>
<dbReference type="PANTHER" id="PTHR21740">
    <property type="entry name" value="NCK-ASSOCIATED PROTEIN 5"/>
    <property type="match status" value="1"/>
</dbReference>
<dbReference type="PANTHER" id="PTHR21740:SF8">
    <property type="entry name" value="NCK-ASSOCIATED PROTEIN 5"/>
    <property type="match status" value="1"/>
</dbReference>
<organism evidence="1 2">
    <name type="scientific">Diaphorina citri</name>
    <name type="common">Asian citrus psyllid</name>
    <dbReference type="NCBI Taxonomy" id="121845"/>
    <lineage>
        <taxon>Eukaryota</taxon>
        <taxon>Metazoa</taxon>
        <taxon>Ecdysozoa</taxon>
        <taxon>Arthropoda</taxon>
        <taxon>Hexapoda</taxon>
        <taxon>Insecta</taxon>
        <taxon>Pterygota</taxon>
        <taxon>Neoptera</taxon>
        <taxon>Paraneoptera</taxon>
        <taxon>Hemiptera</taxon>
        <taxon>Sternorrhyncha</taxon>
        <taxon>Psylloidea</taxon>
        <taxon>Psyllidae</taxon>
        <taxon>Diaphorininae</taxon>
        <taxon>Diaphorina</taxon>
    </lineage>
</organism>
<accession>A0A3Q0JMX7</accession>
<evidence type="ECO:0000313" key="2">
    <source>
        <dbReference type="RefSeq" id="XP_026688145.1"/>
    </source>
</evidence>
<proteinExistence type="predicted"/>
<keyword evidence="1" id="KW-1185">Reference proteome</keyword>
<dbReference type="GeneID" id="113472556"/>
<dbReference type="InterPro" id="IPR026163">
    <property type="entry name" value="Nckap5l"/>
</dbReference>
<dbReference type="STRING" id="121845.A0A3Q0JMX7"/>
<dbReference type="PaxDb" id="121845-A0A3Q0JMX7"/>
<evidence type="ECO:0000313" key="1">
    <source>
        <dbReference type="Proteomes" id="UP000079169"/>
    </source>
</evidence>
<dbReference type="Proteomes" id="UP000079169">
    <property type="component" value="Unplaced"/>
</dbReference>
<gene>
    <name evidence="2" type="primary">LOC113472556</name>
</gene>
<name>A0A3Q0JMX7_DIACI</name>
<dbReference type="AlphaFoldDB" id="A0A3Q0JMX7"/>